<dbReference type="PANTHER" id="PTHR45188">
    <property type="entry name" value="DNAJ PROTEIN P58IPK HOMOLOG"/>
    <property type="match status" value="1"/>
</dbReference>
<dbReference type="Pfam" id="PF00226">
    <property type="entry name" value="DnaJ"/>
    <property type="match status" value="1"/>
</dbReference>
<dbReference type="PROSITE" id="PS50005">
    <property type="entry name" value="TPR"/>
    <property type="match status" value="1"/>
</dbReference>
<keyword evidence="2 3" id="KW-0802">TPR repeat</keyword>
<dbReference type="InterPro" id="IPR036869">
    <property type="entry name" value="J_dom_sf"/>
</dbReference>
<evidence type="ECO:0000313" key="5">
    <source>
        <dbReference type="EMBL" id="GMI32734.1"/>
    </source>
</evidence>
<keyword evidence="6" id="KW-1185">Reference proteome</keyword>
<dbReference type="Gene3D" id="1.25.40.10">
    <property type="entry name" value="Tetratricopeptide repeat domain"/>
    <property type="match status" value="1"/>
</dbReference>
<evidence type="ECO:0000256" key="1">
    <source>
        <dbReference type="ARBA" id="ARBA00022737"/>
    </source>
</evidence>
<dbReference type="Gene3D" id="1.10.287.110">
    <property type="entry name" value="DnaJ domain"/>
    <property type="match status" value="1"/>
</dbReference>
<protein>
    <recommendedName>
        <fullName evidence="4">J domain-containing protein</fullName>
    </recommendedName>
</protein>
<feature type="domain" description="J" evidence="4">
    <location>
        <begin position="270"/>
        <end position="336"/>
    </location>
</feature>
<dbReference type="SUPFAM" id="SSF48452">
    <property type="entry name" value="TPR-like"/>
    <property type="match status" value="1"/>
</dbReference>
<dbReference type="InterPro" id="IPR011990">
    <property type="entry name" value="TPR-like_helical_dom_sf"/>
</dbReference>
<sequence length="376" mass="41348">MLRDLDSAISLSGWDTVSTFTGDYKKDKAGVEALESRAGLLVGQANCTYAQKDYGTLLKLPEGSTGGEKKRGYQEKLPTLSQCVDLQNVITTLTTKPNPNTQTRRQIVAHITNLLQVLGSSPPHLLKLRAAASIQLAGSDNMYSAITDLGALIKSSPSDVSLYEMRGGAYFNLGEIEVALTHFKSGLKQDPEHKGCKTEHKTVKAVKKKLDRAKEAEAFLCLGEAMTGAEKFEDAVRTLKDGVNQFPESGVLKEAVQKAEVALKQSKTKDYYKILGITRNADKSEVKKGYKKKAMEWHPDKNKGNEEEAEKKFSEIAEAYEVLSSDELRPRYDRGEDVMDNSGGGGGHGGFPHQNMHRNFRHGGGGGQHFNFHFNH</sequence>
<dbReference type="SMART" id="SM00271">
    <property type="entry name" value="DnaJ"/>
    <property type="match status" value="1"/>
</dbReference>
<comment type="caution">
    <text evidence="5">The sequence shown here is derived from an EMBL/GenBank/DDBJ whole genome shotgun (WGS) entry which is preliminary data.</text>
</comment>
<gene>
    <name evidence="5" type="ORF">TrRE_jg276</name>
</gene>
<dbReference type="InterPro" id="IPR001623">
    <property type="entry name" value="DnaJ_domain"/>
</dbReference>
<dbReference type="OrthoDB" id="10250354at2759"/>
<evidence type="ECO:0000313" key="6">
    <source>
        <dbReference type="Proteomes" id="UP001165082"/>
    </source>
</evidence>
<reference evidence="5" key="1">
    <citation type="submission" date="2022-07" db="EMBL/GenBank/DDBJ databases">
        <title>Genome analysis of Parmales, a sister group of diatoms, reveals the evolutionary specialization of diatoms from phago-mixotrophs to photoautotrophs.</title>
        <authorList>
            <person name="Ban H."/>
            <person name="Sato S."/>
            <person name="Yoshikawa S."/>
            <person name="Kazumasa Y."/>
            <person name="Nakamura Y."/>
            <person name="Ichinomiya M."/>
            <person name="Saitoh K."/>
            <person name="Sato N."/>
            <person name="Blanc-Mathieu R."/>
            <person name="Endo H."/>
            <person name="Kuwata A."/>
            <person name="Ogata H."/>
        </authorList>
    </citation>
    <scope>NUCLEOTIDE SEQUENCE</scope>
</reference>
<organism evidence="5 6">
    <name type="scientific">Triparma retinervis</name>
    <dbReference type="NCBI Taxonomy" id="2557542"/>
    <lineage>
        <taxon>Eukaryota</taxon>
        <taxon>Sar</taxon>
        <taxon>Stramenopiles</taxon>
        <taxon>Ochrophyta</taxon>
        <taxon>Bolidophyceae</taxon>
        <taxon>Parmales</taxon>
        <taxon>Triparmaceae</taxon>
        <taxon>Triparma</taxon>
    </lineage>
</organism>
<dbReference type="AlphaFoldDB" id="A0A9W7G510"/>
<evidence type="ECO:0000256" key="2">
    <source>
        <dbReference type="ARBA" id="ARBA00022803"/>
    </source>
</evidence>
<dbReference type="CDD" id="cd06257">
    <property type="entry name" value="DnaJ"/>
    <property type="match status" value="1"/>
</dbReference>
<dbReference type="PRINTS" id="PR00625">
    <property type="entry name" value="JDOMAIN"/>
</dbReference>
<dbReference type="EMBL" id="BRXZ01007713">
    <property type="protein sequence ID" value="GMI32734.1"/>
    <property type="molecule type" value="Genomic_DNA"/>
</dbReference>
<dbReference type="InterPro" id="IPR019734">
    <property type="entry name" value="TPR_rpt"/>
</dbReference>
<proteinExistence type="predicted"/>
<dbReference type="PROSITE" id="PS50076">
    <property type="entry name" value="DNAJ_2"/>
    <property type="match status" value="1"/>
</dbReference>
<keyword evidence="1" id="KW-0677">Repeat</keyword>
<dbReference type="PANTHER" id="PTHR45188:SF2">
    <property type="entry name" value="DNAJ HOMOLOG SUBFAMILY C MEMBER 7"/>
    <property type="match status" value="1"/>
</dbReference>
<dbReference type="SUPFAM" id="SSF46565">
    <property type="entry name" value="Chaperone J-domain"/>
    <property type="match status" value="1"/>
</dbReference>
<accession>A0A9W7G510</accession>
<dbReference type="SMART" id="SM00028">
    <property type="entry name" value="TPR"/>
    <property type="match status" value="2"/>
</dbReference>
<name>A0A9W7G510_9STRA</name>
<evidence type="ECO:0000259" key="4">
    <source>
        <dbReference type="PROSITE" id="PS50076"/>
    </source>
</evidence>
<dbReference type="Proteomes" id="UP001165082">
    <property type="component" value="Unassembled WGS sequence"/>
</dbReference>
<feature type="repeat" description="TPR" evidence="3">
    <location>
        <begin position="160"/>
        <end position="193"/>
    </location>
</feature>
<evidence type="ECO:0000256" key="3">
    <source>
        <dbReference type="PROSITE-ProRule" id="PRU00339"/>
    </source>
</evidence>